<evidence type="ECO:0000313" key="2">
    <source>
        <dbReference type="Proteomes" id="UP000034664"/>
    </source>
</evidence>
<dbReference type="GO" id="GO:0003700">
    <property type="term" value="F:DNA-binding transcription factor activity"/>
    <property type="evidence" value="ECO:0007669"/>
    <property type="project" value="InterPro"/>
</dbReference>
<dbReference type="InterPro" id="IPR013368">
    <property type="entry name" value="YecD_YerC"/>
</dbReference>
<dbReference type="Gene3D" id="1.10.1270.10">
    <property type="entry name" value="TrpR-like"/>
    <property type="match status" value="1"/>
</dbReference>
<dbReference type="AlphaFoldDB" id="A0A0G0T542"/>
<dbReference type="NCBIfam" id="TIGR02531">
    <property type="entry name" value="yecD_yerC"/>
    <property type="match status" value="1"/>
</dbReference>
<sequence>MNNKWINKNTDALFTAVLQLETLDETRRFFRDLLTEQEILEFANRWKVAQMLSDKKPYSAIEKETGMSSTTIARVNKYLTGKFGGYKNMINKTIQNNSHHAPA</sequence>
<name>A0A0G0T542_9BACT</name>
<comment type="caution">
    <text evidence="1">The sequence shown here is derived from an EMBL/GenBank/DDBJ whole genome shotgun (WGS) entry which is preliminary data.</text>
</comment>
<dbReference type="Pfam" id="PF01371">
    <property type="entry name" value="Trp_repressor"/>
    <property type="match status" value="1"/>
</dbReference>
<gene>
    <name evidence="1" type="ORF">UU14_C0011G0013</name>
</gene>
<accession>A0A0G0T542</accession>
<dbReference type="InterPro" id="IPR000831">
    <property type="entry name" value="Trp_repress"/>
</dbReference>
<dbReference type="InterPro" id="IPR010921">
    <property type="entry name" value="Trp_repressor/repl_initiator"/>
</dbReference>
<organism evidence="1 2">
    <name type="scientific">Candidatus Roizmanbacteria bacterium GW2011_GWB1_40_7</name>
    <dbReference type="NCBI Taxonomy" id="1618482"/>
    <lineage>
        <taxon>Bacteria</taxon>
        <taxon>Candidatus Roizmaniibacteriota</taxon>
    </lineage>
</organism>
<proteinExistence type="predicted"/>
<dbReference type="InterPro" id="IPR038116">
    <property type="entry name" value="TrpR-like_sf"/>
</dbReference>
<protein>
    <submittedName>
        <fullName evidence="1">TrpR like protein, YerC/YecD</fullName>
    </submittedName>
</protein>
<dbReference type="PANTHER" id="PTHR40080:SF1">
    <property type="entry name" value="TRPR-LIKE PROTEIN YERC_YECD"/>
    <property type="match status" value="1"/>
</dbReference>
<dbReference type="Proteomes" id="UP000034664">
    <property type="component" value="Unassembled WGS sequence"/>
</dbReference>
<dbReference type="PIRSF" id="PIRSF012508">
    <property type="entry name" value="YerC"/>
    <property type="match status" value="1"/>
</dbReference>
<reference evidence="1 2" key="1">
    <citation type="journal article" date="2015" name="Nature">
        <title>rRNA introns, odd ribosomes, and small enigmatic genomes across a large radiation of phyla.</title>
        <authorList>
            <person name="Brown C.T."/>
            <person name="Hug L.A."/>
            <person name="Thomas B.C."/>
            <person name="Sharon I."/>
            <person name="Castelle C.J."/>
            <person name="Singh A."/>
            <person name="Wilkins M.J."/>
            <person name="Williams K.H."/>
            <person name="Banfield J.F."/>
        </authorList>
    </citation>
    <scope>NUCLEOTIDE SEQUENCE [LARGE SCALE GENOMIC DNA]</scope>
</reference>
<evidence type="ECO:0000313" key="1">
    <source>
        <dbReference type="EMBL" id="KKR72123.1"/>
    </source>
</evidence>
<dbReference type="SUPFAM" id="SSF48295">
    <property type="entry name" value="TrpR-like"/>
    <property type="match status" value="1"/>
</dbReference>
<dbReference type="GO" id="GO:0043565">
    <property type="term" value="F:sequence-specific DNA binding"/>
    <property type="evidence" value="ECO:0007669"/>
    <property type="project" value="InterPro"/>
</dbReference>
<dbReference type="EMBL" id="LBZM01000011">
    <property type="protein sequence ID" value="KKR72123.1"/>
    <property type="molecule type" value="Genomic_DNA"/>
</dbReference>
<dbReference type="PANTHER" id="PTHR40080">
    <property type="entry name" value="LMO1763 PROTEIN"/>
    <property type="match status" value="1"/>
</dbReference>